<proteinExistence type="predicted"/>
<dbReference type="AlphaFoldDB" id="A0A371G1L4"/>
<dbReference type="SUPFAM" id="SSF56672">
    <property type="entry name" value="DNA/RNA polymerases"/>
    <property type="match status" value="1"/>
</dbReference>
<evidence type="ECO:0008006" key="3">
    <source>
        <dbReference type="Google" id="ProtNLM"/>
    </source>
</evidence>
<dbReference type="Proteomes" id="UP000257109">
    <property type="component" value="Unassembled WGS sequence"/>
</dbReference>
<reference evidence="1" key="1">
    <citation type="submission" date="2018-05" db="EMBL/GenBank/DDBJ databases">
        <title>Draft genome of Mucuna pruriens seed.</title>
        <authorList>
            <person name="Nnadi N.E."/>
            <person name="Vos R."/>
            <person name="Hasami M.H."/>
            <person name="Devisetty U.K."/>
            <person name="Aguiy J.C."/>
        </authorList>
    </citation>
    <scope>NUCLEOTIDE SEQUENCE [LARGE SCALE GENOMIC DNA]</scope>
    <source>
        <strain evidence="1">JCA_2017</strain>
    </source>
</reference>
<sequence>MVLIKKSNGKWRICIDYFNLNKVLNFLYAYSGYNQIKIYLLDADKMTFMTDEPTYYYQVIPFSLKNAWATYQRLMDKVFAKHIGHNLEVYVDDMVVK</sequence>
<organism evidence="1 2">
    <name type="scientific">Mucuna pruriens</name>
    <name type="common">Velvet bean</name>
    <name type="synonym">Dolichos pruriens</name>
    <dbReference type="NCBI Taxonomy" id="157652"/>
    <lineage>
        <taxon>Eukaryota</taxon>
        <taxon>Viridiplantae</taxon>
        <taxon>Streptophyta</taxon>
        <taxon>Embryophyta</taxon>
        <taxon>Tracheophyta</taxon>
        <taxon>Spermatophyta</taxon>
        <taxon>Magnoliopsida</taxon>
        <taxon>eudicotyledons</taxon>
        <taxon>Gunneridae</taxon>
        <taxon>Pentapetalae</taxon>
        <taxon>rosids</taxon>
        <taxon>fabids</taxon>
        <taxon>Fabales</taxon>
        <taxon>Fabaceae</taxon>
        <taxon>Papilionoideae</taxon>
        <taxon>50 kb inversion clade</taxon>
        <taxon>NPAAA clade</taxon>
        <taxon>indigoferoid/millettioid clade</taxon>
        <taxon>Phaseoleae</taxon>
        <taxon>Mucuna</taxon>
    </lineage>
</organism>
<name>A0A371G1L4_MUCPR</name>
<dbReference type="InterPro" id="IPR043502">
    <property type="entry name" value="DNA/RNA_pol_sf"/>
</dbReference>
<keyword evidence="2" id="KW-1185">Reference proteome</keyword>
<dbReference type="PANTHER" id="PTHR24559:SF444">
    <property type="entry name" value="REVERSE TRANSCRIPTASE DOMAIN-CONTAINING PROTEIN"/>
    <property type="match status" value="1"/>
</dbReference>
<dbReference type="Gene3D" id="3.10.10.10">
    <property type="entry name" value="HIV Type 1 Reverse Transcriptase, subunit A, domain 1"/>
    <property type="match status" value="1"/>
</dbReference>
<feature type="non-terminal residue" evidence="1">
    <location>
        <position position="1"/>
    </location>
</feature>
<evidence type="ECO:0000313" key="2">
    <source>
        <dbReference type="Proteomes" id="UP000257109"/>
    </source>
</evidence>
<dbReference type="PANTHER" id="PTHR24559">
    <property type="entry name" value="TRANSPOSON TY3-I GAG-POL POLYPROTEIN"/>
    <property type="match status" value="1"/>
</dbReference>
<protein>
    <recommendedName>
        <fullName evidence="3">Reverse transcriptase domain-containing protein</fullName>
    </recommendedName>
</protein>
<dbReference type="CDD" id="cd01647">
    <property type="entry name" value="RT_LTR"/>
    <property type="match status" value="1"/>
</dbReference>
<evidence type="ECO:0000313" key="1">
    <source>
        <dbReference type="EMBL" id="RDX84446.1"/>
    </source>
</evidence>
<comment type="caution">
    <text evidence="1">The sequence shown here is derived from an EMBL/GenBank/DDBJ whole genome shotgun (WGS) entry which is preliminary data.</text>
</comment>
<accession>A0A371G1L4</accession>
<dbReference type="InterPro" id="IPR053134">
    <property type="entry name" value="RNA-dir_DNA_polymerase"/>
</dbReference>
<gene>
    <name evidence="1" type="ORF">CR513_34499</name>
</gene>
<dbReference type="OrthoDB" id="1936626at2759"/>
<dbReference type="EMBL" id="QJKJ01007048">
    <property type="protein sequence ID" value="RDX84446.1"/>
    <property type="molecule type" value="Genomic_DNA"/>
</dbReference>